<dbReference type="GO" id="GO:0006508">
    <property type="term" value="P:proteolysis"/>
    <property type="evidence" value="ECO:0007669"/>
    <property type="project" value="InterPro"/>
</dbReference>
<proteinExistence type="predicted"/>
<feature type="region of interest" description="Disordered" evidence="2">
    <location>
        <begin position="514"/>
        <end position="534"/>
    </location>
</feature>
<organism evidence="3 4">
    <name type="scientific">Acropora cervicornis</name>
    <name type="common">Staghorn coral</name>
    <dbReference type="NCBI Taxonomy" id="6130"/>
    <lineage>
        <taxon>Eukaryota</taxon>
        <taxon>Metazoa</taxon>
        <taxon>Cnidaria</taxon>
        <taxon>Anthozoa</taxon>
        <taxon>Hexacorallia</taxon>
        <taxon>Scleractinia</taxon>
        <taxon>Astrocoeniina</taxon>
        <taxon>Acroporidae</taxon>
        <taxon>Acropora</taxon>
    </lineage>
</organism>
<sequence length="1357" mass="153912">MAKNLIDLGDREEAHGMENPEEVLEPKELEVSQQITSEQSVTLKTKRSVVKRKITIHLKALSSEIGQFGSKFRIRRIIADLKQCLQEAELLNVQYSTFMPEIEHDKILEWYDVEFGRVNDALDEALSHLNERVSEETSQATSVSRKCKVSSKSDPVAIKARPLAAQAFAKKQRESAKEKLKELERQAELQKKLWKAKEEVKRVKMEAELELEKQRSMTEEAQKTRQIEAEAIRLEVEAEALENEAQCPDSLQQRLKDFKDEESVFVSPKQEIAKEVKPVHVPENSMTLDGAHMLTSTPKQGIKPQQLKVKFQDEEVASNEGFHAETPANTIILRSSMDSLPKLKLDSFDGDPVRWSDWMSMFQSIIDDADISRRCSIYRTQLLIEVQAEVHDDFGIRTSKPPLAPPDHKLKHCGGSAVYNAVTAPSGYSPRFNQSGQFTSSPCVMGDGKYHKLHSCPKFKELSVLERLAKVKEHGLCFRCFGRHWANKCRCSRRCGVNGCARLHNELLHRTMEENKSLSVPSSEEPPIQHSQPEPLVEGSHVMQATSNKSRVLLQVVPVTLYGPCSQLNVHALLDSGSTCSLIRGDVADQLNLDCPTTSLNLFGIQVTSHLKTKRVSFNIGPVNEDSTPYLVENALVAEKLNVPPASVNIANIQSQWKHLADIELQDVNRAEIKVILGSDVTEIIVPREVREGPRGSPFGIKTKLEELNELVKTWWRTESFGCKYDSDEGRSKEDELILESLEKTTCKVDGRYQVGLIWKDLNTNLPDNRAVAERRLHLLEKRLESDPELNVKCRQTIDDDLQKGYIKKLSKQELSQANPRVWYLPHHPVLNPHKPGKVRRVSDAAAKYQGTSLNDQLSSGPDLLNSLVGILMRFRQESIAMSADIEAMFNEVAVPEEDQSVLRFVSRRTPEDKVDMYQYVRHIFGAKCSPTCSNYALRQTARDNKDSFPLEAEVVERNFYMDDLFKSVPSLLEACSLQAGLVNLLSLGGFRLTKWISNNKDLLTAIPAELRAQSVRTIGEEGILPTERALGVIWDVHKDAFLFKIKPKELADTRRKVISLTASIFDPIGFLARFIVRAKIFFQSLWKLRQGWDEKVPEEIQQEWSVWQKELQSLAEFSVPRFYRLVMVSPTSIQLHLFGDASEKAFCAVAYFRFEYPSGERQCAFVAAKTRVAPVKPLSIPRLELQAAVLSVRLACMIQKEHDYEVSSTYYWSDSSAFIGQIHGESKRHPAFTAHRLSEILDTSEPQQWRHCPGKLNPADDGSRGLRADMITSNCRWLNGPAFLLLSEDEWPEDISKSKFAPDVIYEVPCETLMSVVDGLKLNPLFIDLSCYSSFVKVCRITAYVKRFIQNCRRRK</sequence>
<reference evidence="3" key="2">
    <citation type="journal article" date="2023" name="Science">
        <title>Genomic signatures of disease resistance in endangered staghorn corals.</title>
        <authorList>
            <person name="Vollmer S.V."/>
            <person name="Selwyn J.D."/>
            <person name="Despard B.A."/>
            <person name="Roesel C.L."/>
        </authorList>
    </citation>
    <scope>NUCLEOTIDE SEQUENCE</scope>
    <source>
        <strain evidence="3">K2</strain>
    </source>
</reference>
<reference evidence="3" key="1">
    <citation type="journal article" date="2023" name="G3 (Bethesda)">
        <title>Whole genome assembly and annotation of the endangered Caribbean coral Acropora cervicornis.</title>
        <authorList>
            <person name="Selwyn J.D."/>
            <person name="Vollmer S.V."/>
        </authorList>
    </citation>
    <scope>NUCLEOTIDE SEQUENCE</scope>
    <source>
        <strain evidence="3">K2</strain>
    </source>
</reference>
<keyword evidence="1" id="KW-0175">Coiled coil</keyword>
<evidence type="ECO:0000313" key="4">
    <source>
        <dbReference type="Proteomes" id="UP001249851"/>
    </source>
</evidence>
<dbReference type="InterPro" id="IPR043502">
    <property type="entry name" value="DNA/RNA_pol_sf"/>
</dbReference>
<evidence type="ECO:0000256" key="1">
    <source>
        <dbReference type="SAM" id="Coils"/>
    </source>
</evidence>
<accession>A0AAD9V7Z3</accession>
<dbReference type="GO" id="GO:0004190">
    <property type="term" value="F:aspartic-type endopeptidase activity"/>
    <property type="evidence" value="ECO:0007669"/>
    <property type="project" value="InterPro"/>
</dbReference>
<keyword evidence="4" id="KW-1185">Reference proteome</keyword>
<dbReference type="PANTHER" id="PTHR47331">
    <property type="entry name" value="PHD-TYPE DOMAIN-CONTAINING PROTEIN"/>
    <property type="match status" value="1"/>
</dbReference>
<evidence type="ECO:0000313" key="3">
    <source>
        <dbReference type="EMBL" id="KAK2564347.1"/>
    </source>
</evidence>
<dbReference type="CDD" id="cd01644">
    <property type="entry name" value="RT_pepA17"/>
    <property type="match status" value="1"/>
</dbReference>
<dbReference type="Proteomes" id="UP001249851">
    <property type="component" value="Unassembled WGS sequence"/>
</dbReference>
<dbReference type="InterPro" id="IPR001969">
    <property type="entry name" value="Aspartic_peptidase_AS"/>
</dbReference>
<gene>
    <name evidence="3" type="ORF">P5673_011772</name>
</gene>
<dbReference type="PANTHER" id="PTHR47331:SF1">
    <property type="entry name" value="GAG-LIKE PROTEIN"/>
    <property type="match status" value="1"/>
</dbReference>
<dbReference type="InterPro" id="IPR008042">
    <property type="entry name" value="Retrotrans_Pao"/>
</dbReference>
<dbReference type="CDD" id="cd00303">
    <property type="entry name" value="retropepsin_like"/>
    <property type="match status" value="1"/>
</dbReference>
<evidence type="ECO:0000256" key="2">
    <source>
        <dbReference type="SAM" id="MobiDB-lite"/>
    </source>
</evidence>
<protein>
    <submittedName>
        <fullName evidence="3">Uncharacterized protein</fullName>
    </submittedName>
</protein>
<comment type="caution">
    <text evidence="3">The sequence shown here is derived from an EMBL/GenBank/DDBJ whole genome shotgun (WGS) entry which is preliminary data.</text>
</comment>
<name>A0AAD9V7Z3_ACRCE</name>
<dbReference type="EMBL" id="JARQWQ010000022">
    <property type="protein sequence ID" value="KAK2564347.1"/>
    <property type="molecule type" value="Genomic_DNA"/>
</dbReference>
<feature type="coiled-coil region" evidence="1">
    <location>
        <begin position="166"/>
        <end position="244"/>
    </location>
</feature>
<dbReference type="Pfam" id="PF05380">
    <property type="entry name" value="Peptidase_A17"/>
    <property type="match status" value="1"/>
</dbReference>
<dbReference type="PROSITE" id="PS00141">
    <property type="entry name" value="ASP_PROTEASE"/>
    <property type="match status" value="1"/>
</dbReference>
<dbReference type="SUPFAM" id="SSF56672">
    <property type="entry name" value="DNA/RNA polymerases"/>
    <property type="match status" value="1"/>
</dbReference>